<dbReference type="AlphaFoldDB" id="A0A7Z0UZE8"/>
<proteinExistence type="predicted"/>
<dbReference type="EMBL" id="LXHE01000005">
    <property type="protein sequence ID" value="OAV01464.1"/>
    <property type="molecule type" value="Genomic_DNA"/>
</dbReference>
<organism evidence="1 2">
    <name type="scientific">Moraxella catarrhalis</name>
    <name type="common">Branhamella catarrhalis</name>
    <dbReference type="NCBI Taxonomy" id="480"/>
    <lineage>
        <taxon>Bacteria</taxon>
        <taxon>Pseudomonadati</taxon>
        <taxon>Pseudomonadota</taxon>
        <taxon>Gammaproteobacteria</taxon>
        <taxon>Moraxellales</taxon>
        <taxon>Moraxellaceae</taxon>
        <taxon>Moraxella</taxon>
    </lineage>
</organism>
<evidence type="ECO:0000313" key="1">
    <source>
        <dbReference type="EMBL" id="OAV01464.1"/>
    </source>
</evidence>
<protein>
    <submittedName>
        <fullName evidence="1">Uncharacterized protein</fullName>
    </submittedName>
</protein>
<dbReference type="Proteomes" id="UP000078446">
    <property type="component" value="Unassembled WGS sequence"/>
</dbReference>
<name>A0A7Z0UZE8_MORCA</name>
<comment type="caution">
    <text evidence="1">The sequence shown here is derived from an EMBL/GenBank/DDBJ whole genome shotgun (WGS) entry which is preliminary data.</text>
</comment>
<sequence>MFILPLKSGATSEAVVLPYLVSYLIPKIQKISPRPKRNHC</sequence>
<reference evidence="1 2" key="1">
    <citation type="journal article" date="2016" name="Genome Biol. Evol.">
        <title>Comparative Genomic Analyses of the Moraxella catarrhalis Serosensitive and Seroresistant Lineages Demonstrate Their Independent Evolution.</title>
        <authorList>
            <person name="Earl J.P."/>
            <person name="de Vries S.P."/>
            <person name="Ahmed A."/>
            <person name="Powell E."/>
            <person name="Schultz M.P."/>
            <person name="Hermans P.W."/>
            <person name="Hill D.J."/>
            <person name="Zhou Z."/>
            <person name="Constantinidou C.I."/>
            <person name="Hu F.Z."/>
            <person name="Bootsma H.J."/>
            <person name="Ehrlich G.D."/>
        </authorList>
    </citation>
    <scope>NUCLEOTIDE SEQUENCE [LARGE SCALE GENOMIC DNA]</scope>
    <source>
        <strain evidence="1 2">Z7574</strain>
    </source>
</reference>
<evidence type="ECO:0000313" key="2">
    <source>
        <dbReference type="Proteomes" id="UP000078446"/>
    </source>
</evidence>
<gene>
    <name evidence="1" type="ORF">AO382_0739</name>
</gene>
<accession>A0A7Z0UZE8</accession>